<protein>
    <recommendedName>
        <fullName evidence="3">Cu(I)-responsive transcriptional regulator</fullName>
    </recommendedName>
</protein>
<gene>
    <name evidence="1" type="ORF">NM961_02790</name>
</gene>
<reference evidence="1" key="1">
    <citation type="submission" date="2022-07" db="EMBL/GenBank/DDBJ databases">
        <title>Tahibacter sp., a new gammaproteobacterium isolated from the silt sample collected at pig farm.</title>
        <authorList>
            <person name="Chen H."/>
        </authorList>
    </citation>
    <scope>NUCLEOTIDE SEQUENCE</scope>
    <source>
        <strain evidence="1">P2K</strain>
    </source>
</reference>
<evidence type="ECO:0008006" key="3">
    <source>
        <dbReference type="Google" id="ProtNLM"/>
    </source>
</evidence>
<comment type="caution">
    <text evidence="1">The sequence shown here is derived from an EMBL/GenBank/DDBJ whole genome shotgun (WGS) entry which is preliminary data.</text>
</comment>
<dbReference type="EMBL" id="JANFQO010000002">
    <property type="protein sequence ID" value="MCQ4163631.1"/>
    <property type="molecule type" value="Genomic_DNA"/>
</dbReference>
<organism evidence="1 2">
    <name type="scientific">Tahibacter harae</name>
    <dbReference type="NCBI Taxonomy" id="2963937"/>
    <lineage>
        <taxon>Bacteria</taxon>
        <taxon>Pseudomonadati</taxon>
        <taxon>Pseudomonadota</taxon>
        <taxon>Gammaproteobacteria</taxon>
        <taxon>Lysobacterales</taxon>
        <taxon>Rhodanobacteraceae</taxon>
        <taxon>Tahibacter</taxon>
    </lineage>
</organism>
<keyword evidence="2" id="KW-1185">Reference proteome</keyword>
<sequence>MQALDEKLAQLQARRSLADLAHNCHGDARPDCPILDDLAG</sequence>
<evidence type="ECO:0000313" key="1">
    <source>
        <dbReference type="EMBL" id="MCQ4163631.1"/>
    </source>
</evidence>
<dbReference type="Proteomes" id="UP001165498">
    <property type="component" value="Unassembled WGS sequence"/>
</dbReference>
<evidence type="ECO:0000313" key="2">
    <source>
        <dbReference type="Proteomes" id="UP001165498"/>
    </source>
</evidence>
<proteinExistence type="predicted"/>
<accession>A0ABT1QM74</accession>
<name>A0ABT1QM74_9GAMM</name>